<accession>A0AAU7QGF8</accession>
<dbReference type="EMBL" id="CP157948">
    <property type="protein sequence ID" value="XBS88661.1"/>
    <property type="molecule type" value="Genomic_DNA"/>
</dbReference>
<dbReference type="RefSeq" id="WP_007809168.1">
    <property type="nucleotide sequence ID" value="NZ_CP157948.1"/>
</dbReference>
<dbReference type="Pfam" id="PF02635">
    <property type="entry name" value="DsrE"/>
    <property type="match status" value="1"/>
</dbReference>
<keyword evidence="1" id="KW-0732">Signal</keyword>
<feature type="chain" id="PRO_5043829136" evidence="1">
    <location>
        <begin position="26"/>
        <end position="196"/>
    </location>
</feature>
<dbReference type="SUPFAM" id="SSF75169">
    <property type="entry name" value="DsrEFH-like"/>
    <property type="match status" value="1"/>
</dbReference>
<name>A0AAU7QGF8_9GAMM</name>
<dbReference type="AlphaFoldDB" id="A0AAU7QGF8"/>
<dbReference type="Gene3D" id="3.40.1260.10">
    <property type="entry name" value="DsrEFH-like"/>
    <property type="match status" value="1"/>
</dbReference>
<dbReference type="InterPro" id="IPR003787">
    <property type="entry name" value="Sulphur_relay_DsrE/F-like"/>
</dbReference>
<protein>
    <submittedName>
        <fullName evidence="2">DsrE family protein</fullName>
    </submittedName>
</protein>
<gene>
    <name evidence="2" type="ORF">ABNK63_09565</name>
</gene>
<evidence type="ECO:0000256" key="1">
    <source>
        <dbReference type="SAM" id="SignalP"/>
    </source>
</evidence>
<dbReference type="PANTHER" id="PTHR37691:SF1">
    <property type="entry name" value="BLR3518 PROTEIN"/>
    <property type="match status" value="1"/>
</dbReference>
<dbReference type="InterPro" id="IPR027396">
    <property type="entry name" value="DsrEFH-like"/>
</dbReference>
<proteinExistence type="predicted"/>
<feature type="signal peptide" evidence="1">
    <location>
        <begin position="1"/>
        <end position="25"/>
    </location>
</feature>
<evidence type="ECO:0000313" key="2">
    <source>
        <dbReference type="EMBL" id="XBS88661.1"/>
    </source>
</evidence>
<organism evidence="2">
    <name type="scientific">Rhodanobacter sp. IGA1.0</name>
    <dbReference type="NCBI Taxonomy" id="3158582"/>
    <lineage>
        <taxon>Bacteria</taxon>
        <taxon>Pseudomonadati</taxon>
        <taxon>Pseudomonadota</taxon>
        <taxon>Gammaproteobacteria</taxon>
        <taxon>Lysobacterales</taxon>
        <taxon>Rhodanobacteraceae</taxon>
        <taxon>Rhodanobacter</taxon>
    </lineage>
</organism>
<sequence>MKIQLSLARVLSCMALVAMSLPAQAAEPAAAAARTSPTTTWVYPLIPKFGGVHPRPDADAQPDPAADYKILVDVISTGADKGKPYASLERLARLVNLLAYSGVPPERMHIVAVLDQRAGAAGLTDAASRKYLKQGNPNLEILHALKKAGVKLLVCGQALAEHGVQDNELDPAVTVTLSALTAPVVYEQQGYHYMQL</sequence>
<reference evidence="2" key="1">
    <citation type="submission" date="2024-06" db="EMBL/GenBank/DDBJ databases">
        <authorList>
            <person name="Sun Y."/>
        </authorList>
    </citation>
    <scope>NUCLEOTIDE SEQUENCE</scope>
    <source>
        <strain evidence="2">IGA1.0</strain>
    </source>
</reference>
<dbReference type="PANTHER" id="PTHR37691">
    <property type="entry name" value="BLR3518 PROTEIN"/>
    <property type="match status" value="1"/>
</dbReference>